<proteinExistence type="predicted"/>
<evidence type="ECO:0000313" key="3">
    <source>
        <dbReference type="Proteomes" id="UP000247498"/>
    </source>
</evidence>
<gene>
    <name evidence="2" type="ORF">Rsub_01568</name>
</gene>
<sequence length="209" mass="21628">MTPPPTPPTPAPSSPEVAALVQRAVEKAIALEIAHNVVALAIKNILDSERMAVRRAKPASPAAALLARAKAWVPRRKPKSPPAPAPAPRRAERDGRERGPAPLAKAGPAADAKAPDAKPSPKRAAAKFGSQVKAIFKGGLSAAPLHPGKRSPAASDSGADASDTGAPRQMPRPPARRPPRRSVPLGERLGLALKKVFACGTCAHQLPLL</sequence>
<evidence type="ECO:0000313" key="2">
    <source>
        <dbReference type="EMBL" id="GBF88669.1"/>
    </source>
</evidence>
<dbReference type="Proteomes" id="UP000247498">
    <property type="component" value="Unassembled WGS sequence"/>
</dbReference>
<feature type="region of interest" description="Disordered" evidence="1">
    <location>
        <begin position="69"/>
        <end position="185"/>
    </location>
</feature>
<evidence type="ECO:0000256" key="1">
    <source>
        <dbReference type="SAM" id="MobiDB-lite"/>
    </source>
</evidence>
<protein>
    <submittedName>
        <fullName evidence="2">Uncharacterized protein</fullName>
    </submittedName>
</protein>
<reference evidence="2 3" key="1">
    <citation type="journal article" date="2018" name="Sci. Rep.">
        <title>Raphidocelis subcapitata (=Pseudokirchneriella subcapitata) provides an insight into genome evolution and environmental adaptations in the Sphaeropleales.</title>
        <authorList>
            <person name="Suzuki S."/>
            <person name="Yamaguchi H."/>
            <person name="Nakajima N."/>
            <person name="Kawachi M."/>
        </authorList>
    </citation>
    <scope>NUCLEOTIDE SEQUENCE [LARGE SCALE GENOMIC DNA]</scope>
    <source>
        <strain evidence="2 3">NIES-35</strain>
    </source>
</reference>
<feature type="compositionally biased region" description="Basic and acidic residues" evidence="1">
    <location>
        <begin position="89"/>
        <end position="99"/>
    </location>
</feature>
<comment type="caution">
    <text evidence="2">The sequence shown here is derived from an EMBL/GenBank/DDBJ whole genome shotgun (WGS) entry which is preliminary data.</text>
</comment>
<dbReference type="EMBL" id="BDRX01000006">
    <property type="protein sequence ID" value="GBF88669.1"/>
    <property type="molecule type" value="Genomic_DNA"/>
</dbReference>
<dbReference type="AlphaFoldDB" id="A0A2V0NN95"/>
<accession>A0A2V0NN95</accession>
<feature type="compositionally biased region" description="Low complexity" evidence="1">
    <location>
        <begin position="151"/>
        <end position="169"/>
    </location>
</feature>
<keyword evidence="3" id="KW-1185">Reference proteome</keyword>
<name>A0A2V0NN95_9CHLO</name>
<organism evidence="2 3">
    <name type="scientific">Raphidocelis subcapitata</name>
    <dbReference type="NCBI Taxonomy" id="307507"/>
    <lineage>
        <taxon>Eukaryota</taxon>
        <taxon>Viridiplantae</taxon>
        <taxon>Chlorophyta</taxon>
        <taxon>core chlorophytes</taxon>
        <taxon>Chlorophyceae</taxon>
        <taxon>CS clade</taxon>
        <taxon>Sphaeropleales</taxon>
        <taxon>Selenastraceae</taxon>
        <taxon>Raphidocelis</taxon>
    </lineage>
</organism>
<dbReference type="InParanoid" id="A0A2V0NN95"/>
<feature type="compositionally biased region" description="Low complexity" evidence="1">
    <location>
        <begin position="100"/>
        <end position="112"/>
    </location>
</feature>